<dbReference type="EMBL" id="CADEPI010000360">
    <property type="protein sequence ID" value="CAB3384598.1"/>
    <property type="molecule type" value="Genomic_DNA"/>
</dbReference>
<keyword evidence="3" id="KW-1185">Reference proteome</keyword>
<organism evidence="2 3">
    <name type="scientific">Cloeon dipterum</name>
    <dbReference type="NCBI Taxonomy" id="197152"/>
    <lineage>
        <taxon>Eukaryota</taxon>
        <taxon>Metazoa</taxon>
        <taxon>Ecdysozoa</taxon>
        <taxon>Arthropoda</taxon>
        <taxon>Hexapoda</taxon>
        <taxon>Insecta</taxon>
        <taxon>Pterygota</taxon>
        <taxon>Palaeoptera</taxon>
        <taxon>Ephemeroptera</taxon>
        <taxon>Pisciforma</taxon>
        <taxon>Baetidae</taxon>
        <taxon>Cloeon</taxon>
    </lineage>
</organism>
<evidence type="ECO:0000313" key="3">
    <source>
        <dbReference type="Proteomes" id="UP000494165"/>
    </source>
</evidence>
<keyword evidence="1" id="KW-1133">Transmembrane helix</keyword>
<evidence type="ECO:0000313" key="2">
    <source>
        <dbReference type="EMBL" id="CAB3384598.1"/>
    </source>
</evidence>
<proteinExistence type="predicted"/>
<feature type="transmembrane region" description="Helical" evidence="1">
    <location>
        <begin position="183"/>
        <end position="203"/>
    </location>
</feature>
<feature type="transmembrane region" description="Helical" evidence="1">
    <location>
        <begin position="117"/>
        <end position="141"/>
    </location>
</feature>
<dbReference type="OrthoDB" id="10563942at2759"/>
<feature type="transmembrane region" description="Helical" evidence="1">
    <location>
        <begin position="91"/>
        <end position="110"/>
    </location>
</feature>
<gene>
    <name evidence="2" type="ORF">CLODIP_2_CD10272</name>
</gene>
<sequence>MLKETSFGGIEQGPAEAVAGPSAAAAAAVVAAAEVAPVRSKPQPRVSKQSRPYVAFKFVECAFCIVCLVVGRENWQAMVIRGNVHLALQPVIAGATFVVYCPLLLISYALNRPPTPFLMACMAALGSVYFIFAAITAGVFWSDLAWLLDELDGDTPILELEDLQKLLEATGADPDPRLAADRLLLYCMIATPTAAVFLGDLLLTLKYAILRRIPASALPPSLSFF</sequence>
<keyword evidence="1" id="KW-0812">Transmembrane</keyword>
<protein>
    <submittedName>
        <fullName evidence="2">Uncharacterized protein</fullName>
    </submittedName>
</protein>
<dbReference type="AlphaFoldDB" id="A0A8S1DX08"/>
<evidence type="ECO:0000256" key="1">
    <source>
        <dbReference type="SAM" id="Phobius"/>
    </source>
</evidence>
<accession>A0A8S1DX08</accession>
<comment type="caution">
    <text evidence="2">The sequence shown here is derived from an EMBL/GenBank/DDBJ whole genome shotgun (WGS) entry which is preliminary data.</text>
</comment>
<reference evidence="2 3" key="1">
    <citation type="submission" date="2020-04" db="EMBL/GenBank/DDBJ databases">
        <authorList>
            <person name="Alioto T."/>
            <person name="Alioto T."/>
            <person name="Gomez Garrido J."/>
        </authorList>
    </citation>
    <scope>NUCLEOTIDE SEQUENCE [LARGE SCALE GENOMIC DNA]</scope>
</reference>
<keyword evidence="1" id="KW-0472">Membrane</keyword>
<dbReference type="Proteomes" id="UP000494165">
    <property type="component" value="Unassembled WGS sequence"/>
</dbReference>
<name>A0A8S1DX08_9INSE</name>